<organism evidence="10 11">
    <name type="scientific">Botryobasidium botryosum (strain FD-172 SS1)</name>
    <dbReference type="NCBI Taxonomy" id="930990"/>
    <lineage>
        <taxon>Eukaryota</taxon>
        <taxon>Fungi</taxon>
        <taxon>Dikarya</taxon>
        <taxon>Basidiomycota</taxon>
        <taxon>Agaricomycotina</taxon>
        <taxon>Agaricomycetes</taxon>
        <taxon>Cantharellales</taxon>
        <taxon>Botryobasidiaceae</taxon>
        <taxon>Botryobasidium</taxon>
    </lineage>
</organism>
<evidence type="ECO:0000256" key="7">
    <source>
        <dbReference type="PROSITE-ProRule" id="PRU00125"/>
    </source>
</evidence>
<dbReference type="GO" id="GO:0030036">
    <property type="term" value="P:actin cytoskeleton organization"/>
    <property type="evidence" value="ECO:0007669"/>
    <property type="project" value="TreeGrafter"/>
</dbReference>
<keyword evidence="3" id="KW-0677">Repeat</keyword>
<feature type="compositionally biased region" description="Polar residues" evidence="8">
    <location>
        <begin position="183"/>
        <end position="193"/>
    </location>
</feature>
<dbReference type="HOGENOM" id="CLU_054591_0_0_1"/>
<dbReference type="EMBL" id="KL198060">
    <property type="protein sequence ID" value="KDQ11205.1"/>
    <property type="molecule type" value="Genomic_DNA"/>
</dbReference>
<evidence type="ECO:0000259" key="9">
    <source>
        <dbReference type="PROSITE" id="PS50023"/>
    </source>
</evidence>
<dbReference type="OrthoDB" id="8062037at2759"/>
<feature type="domain" description="LIM zinc-binding" evidence="9">
    <location>
        <begin position="204"/>
        <end position="264"/>
    </location>
</feature>
<dbReference type="Proteomes" id="UP000027195">
    <property type="component" value="Unassembled WGS sequence"/>
</dbReference>
<keyword evidence="11" id="KW-1185">Reference proteome</keyword>
<feature type="compositionally biased region" description="Pro residues" evidence="8">
    <location>
        <begin position="113"/>
        <end position="122"/>
    </location>
</feature>
<comment type="subcellular location">
    <subcellularLocation>
        <location evidence="1">Nucleus</location>
    </subcellularLocation>
</comment>
<dbReference type="GO" id="GO:0046872">
    <property type="term" value="F:metal ion binding"/>
    <property type="evidence" value="ECO:0007669"/>
    <property type="project" value="UniProtKB-KW"/>
</dbReference>
<sequence length="276" mass="30057">MNSFGGTPLCATCSKPVYAAEQVIGPARKVYHKPCLKCTACNKRLDSHSLVEHNDEPYCRPCHIRHFSIRDLRHQNLSPAPRPVPTSPNPNVISEEMEVELELSHPSSSRSPSPTPRSPPPVVNSFRPLSPSLTGASSQPFVPRTPPSAYNRPLRPTWTGEASRTTPFSGASPNRSVDGINLNPLSPMSTGRSVGSPRFGGERVECPKCKKAVYHAEQVIAVGKKWHKHCLRCTECSSLLDSTRLTDKEGEPFCRACYAKLHGPQGGGYALLGRAG</sequence>
<dbReference type="PANTHER" id="PTHR24215:SF35">
    <property type="entry name" value="MUSCLE LIM PROTEIN MLP84B"/>
    <property type="match status" value="1"/>
</dbReference>
<proteinExistence type="predicted"/>
<evidence type="ECO:0000256" key="6">
    <source>
        <dbReference type="ARBA" id="ARBA00023242"/>
    </source>
</evidence>
<evidence type="ECO:0000256" key="2">
    <source>
        <dbReference type="ARBA" id="ARBA00022723"/>
    </source>
</evidence>
<dbReference type="SMART" id="SM00132">
    <property type="entry name" value="LIM"/>
    <property type="match status" value="2"/>
</dbReference>
<protein>
    <recommendedName>
        <fullName evidence="9">LIM zinc-binding domain-containing protein</fullName>
    </recommendedName>
</protein>
<dbReference type="InParanoid" id="A0A067M921"/>
<feature type="compositionally biased region" description="Polar residues" evidence="8">
    <location>
        <begin position="160"/>
        <end position="175"/>
    </location>
</feature>
<feature type="compositionally biased region" description="Polar residues" evidence="8">
    <location>
        <begin position="131"/>
        <end position="140"/>
    </location>
</feature>
<evidence type="ECO:0000256" key="5">
    <source>
        <dbReference type="ARBA" id="ARBA00023038"/>
    </source>
</evidence>
<evidence type="ECO:0000313" key="10">
    <source>
        <dbReference type="EMBL" id="KDQ11205.1"/>
    </source>
</evidence>
<dbReference type="GO" id="GO:0005634">
    <property type="term" value="C:nucleus"/>
    <property type="evidence" value="ECO:0007669"/>
    <property type="project" value="UniProtKB-SubCell"/>
</dbReference>
<dbReference type="Gene3D" id="2.10.110.10">
    <property type="entry name" value="Cysteine Rich Protein"/>
    <property type="match status" value="2"/>
</dbReference>
<dbReference type="FunFam" id="2.10.110.10:FF:000001">
    <property type="entry name" value="Cysteine and glycine-rich protein 1"/>
    <property type="match status" value="2"/>
</dbReference>
<dbReference type="PROSITE" id="PS00478">
    <property type="entry name" value="LIM_DOMAIN_1"/>
    <property type="match status" value="2"/>
</dbReference>
<dbReference type="GO" id="GO:0005737">
    <property type="term" value="C:cytoplasm"/>
    <property type="evidence" value="ECO:0007669"/>
    <property type="project" value="TreeGrafter"/>
</dbReference>
<keyword evidence="2 7" id="KW-0479">Metal-binding</keyword>
<dbReference type="STRING" id="930990.A0A067M921"/>
<dbReference type="Pfam" id="PF00412">
    <property type="entry name" value="LIM"/>
    <property type="match status" value="2"/>
</dbReference>
<gene>
    <name evidence="10" type="ORF">BOTBODRAFT_135940</name>
</gene>
<dbReference type="GO" id="GO:0030695">
    <property type="term" value="F:GTPase regulator activity"/>
    <property type="evidence" value="ECO:0007669"/>
    <property type="project" value="UniProtKB-ARBA"/>
</dbReference>
<keyword evidence="5 7" id="KW-0440">LIM domain</keyword>
<name>A0A067M921_BOTB1</name>
<feature type="region of interest" description="Disordered" evidence="8">
    <location>
        <begin position="99"/>
        <end position="197"/>
    </location>
</feature>
<dbReference type="PANTHER" id="PTHR24215">
    <property type="entry name" value="RHO-GTPASE-ACTIVATING PROTEIN LRG1"/>
    <property type="match status" value="1"/>
</dbReference>
<accession>A0A067M921</accession>
<evidence type="ECO:0000313" key="11">
    <source>
        <dbReference type="Proteomes" id="UP000027195"/>
    </source>
</evidence>
<feature type="domain" description="LIM zinc-binding" evidence="9">
    <location>
        <begin position="8"/>
        <end position="69"/>
    </location>
</feature>
<reference evidence="11" key="1">
    <citation type="journal article" date="2014" name="Proc. Natl. Acad. Sci. U.S.A.">
        <title>Extensive sampling of basidiomycete genomes demonstrates inadequacy of the white-rot/brown-rot paradigm for wood decay fungi.</title>
        <authorList>
            <person name="Riley R."/>
            <person name="Salamov A.A."/>
            <person name="Brown D.W."/>
            <person name="Nagy L.G."/>
            <person name="Floudas D."/>
            <person name="Held B.W."/>
            <person name="Levasseur A."/>
            <person name="Lombard V."/>
            <person name="Morin E."/>
            <person name="Otillar R."/>
            <person name="Lindquist E.A."/>
            <person name="Sun H."/>
            <person name="LaButti K.M."/>
            <person name="Schmutz J."/>
            <person name="Jabbour D."/>
            <person name="Luo H."/>
            <person name="Baker S.E."/>
            <person name="Pisabarro A.G."/>
            <person name="Walton J.D."/>
            <person name="Blanchette R.A."/>
            <person name="Henrissat B."/>
            <person name="Martin F."/>
            <person name="Cullen D."/>
            <person name="Hibbett D.S."/>
            <person name="Grigoriev I.V."/>
        </authorList>
    </citation>
    <scope>NUCLEOTIDE SEQUENCE [LARGE SCALE GENOMIC DNA]</scope>
    <source>
        <strain evidence="11">FD-172 SS1</strain>
    </source>
</reference>
<evidence type="ECO:0000256" key="8">
    <source>
        <dbReference type="SAM" id="MobiDB-lite"/>
    </source>
</evidence>
<dbReference type="PROSITE" id="PS50023">
    <property type="entry name" value="LIM_DOMAIN_2"/>
    <property type="match status" value="2"/>
</dbReference>
<keyword evidence="4 7" id="KW-0862">Zinc</keyword>
<evidence type="ECO:0000256" key="3">
    <source>
        <dbReference type="ARBA" id="ARBA00022737"/>
    </source>
</evidence>
<dbReference type="InterPro" id="IPR001781">
    <property type="entry name" value="Znf_LIM"/>
</dbReference>
<evidence type="ECO:0000256" key="4">
    <source>
        <dbReference type="ARBA" id="ARBA00022833"/>
    </source>
</evidence>
<evidence type="ECO:0000256" key="1">
    <source>
        <dbReference type="ARBA" id="ARBA00004123"/>
    </source>
</evidence>
<dbReference type="CDD" id="cd09326">
    <property type="entry name" value="LIM_CRP_like"/>
    <property type="match status" value="2"/>
</dbReference>
<dbReference type="SUPFAM" id="SSF57716">
    <property type="entry name" value="Glucocorticoid receptor-like (DNA-binding domain)"/>
    <property type="match status" value="4"/>
</dbReference>
<dbReference type="AlphaFoldDB" id="A0A067M921"/>
<keyword evidence="6" id="KW-0539">Nucleus</keyword>